<accession>A0AA47MTE7</accession>
<feature type="compositionally biased region" description="Polar residues" evidence="1">
    <location>
        <begin position="28"/>
        <end position="46"/>
    </location>
</feature>
<feature type="region of interest" description="Disordered" evidence="1">
    <location>
        <begin position="131"/>
        <end position="173"/>
    </location>
</feature>
<proteinExistence type="predicted"/>
<evidence type="ECO:0000313" key="3">
    <source>
        <dbReference type="Proteomes" id="UP001174136"/>
    </source>
</evidence>
<feature type="compositionally biased region" description="Basic and acidic residues" evidence="1">
    <location>
        <begin position="163"/>
        <end position="173"/>
    </location>
</feature>
<gene>
    <name evidence="2" type="ORF">N1851_014338</name>
</gene>
<evidence type="ECO:0000313" key="2">
    <source>
        <dbReference type="EMBL" id="KAK0146363.1"/>
    </source>
</evidence>
<organism evidence="2 3">
    <name type="scientific">Merluccius polli</name>
    <name type="common">Benguela hake</name>
    <name type="synonym">Merluccius cadenati</name>
    <dbReference type="NCBI Taxonomy" id="89951"/>
    <lineage>
        <taxon>Eukaryota</taxon>
        <taxon>Metazoa</taxon>
        <taxon>Chordata</taxon>
        <taxon>Craniata</taxon>
        <taxon>Vertebrata</taxon>
        <taxon>Euteleostomi</taxon>
        <taxon>Actinopterygii</taxon>
        <taxon>Neopterygii</taxon>
        <taxon>Teleostei</taxon>
        <taxon>Neoteleostei</taxon>
        <taxon>Acanthomorphata</taxon>
        <taxon>Zeiogadaria</taxon>
        <taxon>Gadariae</taxon>
        <taxon>Gadiformes</taxon>
        <taxon>Gadoidei</taxon>
        <taxon>Merlucciidae</taxon>
        <taxon>Merluccius</taxon>
    </lineage>
</organism>
<evidence type="ECO:0000256" key="1">
    <source>
        <dbReference type="SAM" id="MobiDB-lite"/>
    </source>
</evidence>
<comment type="caution">
    <text evidence="2">The sequence shown here is derived from an EMBL/GenBank/DDBJ whole genome shotgun (WGS) entry which is preliminary data.</text>
</comment>
<reference evidence="2" key="1">
    <citation type="journal article" date="2023" name="Front. Mar. Sci.">
        <title>A new Merluccius polli reference genome to investigate the effects of global change in West African waters.</title>
        <authorList>
            <person name="Mateo J.L."/>
            <person name="Blanco-Fernandez C."/>
            <person name="Garcia-Vazquez E."/>
            <person name="Machado-Schiaffino G."/>
        </authorList>
    </citation>
    <scope>NUCLEOTIDE SEQUENCE</scope>
    <source>
        <strain evidence="2">C29</strain>
        <tissue evidence="2">Fin</tissue>
    </source>
</reference>
<sequence length="173" mass="18988">MVSTETILCLCTGLQSTMNEEREEGGPTSKTTLSGEHGRQSQAKNPEQQERAHSPVPSCVSMNSDRSMSPPVKFEDGKLDIEQRRKERADSPVPSCVSMKIDWSMNKPPEFKDGRPSREESHFVELFPGDLEAFPGQPRDIVSPAYPGSSPGPPTSGTCPKHLTREASGRHPN</sequence>
<dbReference type="AlphaFoldDB" id="A0AA47MTE7"/>
<feature type="compositionally biased region" description="Basic and acidic residues" evidence="1">
    <location>
        <begin position="73"/>
        <end position="90"/>
    </location>
</feature>
<keyword evidence="3" id="KW-1185">Reference proteome</keyword>
<feature type="region of interest" description="Disordered" evidence="1">
    <location>
        <begin position="18"/>
        <end position="95"/>
    </location>
</feature>
<dbReference type="Proteomes" id="UP001174136">
    <property type="component" value="Unassembled WGS sequence"/>
</dbReference>
<dbReference type="EMBL" id="JAOPHQ010002585">
    <property type="protein sequence ID" value="KAK0146363.1"/>
    <property type="molecule type" value="Genomic_DNA"/>
</dbReference>
<protein>
    <submittedName>
        <fullName evidence="2">Uncharacterized protein</fullName>
    </submittedName>
</protein>
<name>A0AA47MTE7_MERPO</name>